<evidence type="ECO:0000256" key="1">
    <source>
        <dbReference type="PROSITE-ProRule" id="PRU01251"/>
    </source>
</evidence>
<dbReference type="Pfam" id="PF02861">
    <property type="entry name" value="Clp_N"/>
    <property type="match status" value="1"/>
</dbReference>
<dbReference type="SUPFAM" id="SSF81923">
    <property type="entry name" value="Double Clp-N motif"/>
    <property type="match status" value="1"/>
</dbReference>
<dbReference type="Proteomes" id="UP000640052">
    <property type="component" value="Unassembled WGS sequence"/>
</dbReference>
<evidence type="ECO:0000313" key="3">
    <source>
        <dbReference type="EMBL" id="GIH26741.1"/>
    </source>
</evidence>
<organism evidence="3 4">
    <name type="scientific">Acrocarpospora phusangensis</name>
    <dbReference type="NCBI Taxonomy" id="1070424"/>
    <lineage>
        <taxon>Bacteria</taxon>
        <taxon>Bacillati</taxon>
        <taxon>Actinomycetota</taxon>
        <taxon>Actinomycetes</taxon>
        <taxon>Streptosporangiales</taxon>
        <taxon>Streptosporangiaceae</taxon>
        <taxon>Acrocarpospora</taxon>
    </lineage>
</organism>
<dbReference type="EMBL" id="BOOA01000044">
    <property type="protein sequence ID" value="GIH26741.1"/>
    <property type="molecule type" value="Genomic_DNA"/>
</dbReference>
<evidence type="ECO:0000313" key="4">
    <source>
        <dbReference type="Proteomes" id="UP000640052"/>
    </source>
</evidence>
<keyword evidence="4" id="KW-1185">Reference proteome</keyword>
<reference evidence="3" key="1">
    <citation type="submission" date="2021-01" db="EMBL/GenBank/DDBJ databases">
        <title>Whole genome shotgun sequence of Acrocarpospora phusangensis NBRC 108782.</title>
        <authorList>
            <person name="Komaki H."/>
            <person name="Tamura T."/>
        </authorList>
    </citation>
    <scope>NUCLEOTIDE SEQUENCE</scope>
    <source>
        <strain evidence="3">NBRC 108782</strain>
    </source>
</reference>
<name>A0A919QD99_9ACTN</name>
<comment type="caution">
    <text evidence="3">The sequence shown here is derived from an EMBL/GenBank/DDBJ whole genome shotgun (WGS) entry which is preliminary data.</text>
</comment>
<dbReference type="RefSeq" id="WP_239161954.1">
    <property type="nucleotide sequence ID" value="NZ_BOOA01000044.1"/>
</dbReference>
<sequence>MVMFHKYVRTLIDEGGDEAQQDGSSTIEAQHLLLGMAALEGTDAHRTLLAAGLDRQAIRDALDREYEHSLSVAGFSTAALTLPRASVEPKRPTQLGASAKLVFERSFKYGTPKHLRPGHLLLGILEASVGTVPRALKLAGVSRGELMARVLDSVASEAD</sequence>
<proteinExistence type="predicted"/>
<dbReference type="PROSITE" id="PS51903">
    <property type="entry name" value="CLP_R"/>
    <property type="match status" value="1"/>
</dbReference>
<feature type="domain" description="Clp R" evidence="2">
    <location>
        <begin position="1"/>
        <end position="157"/>
    </location>
</feature>
<dbReference type="Gene3D" id="1.10.1780.10">
    <property type="entry name" value="Clp, N-terminal domain"/>
    <property type="match status" value="1"/>
</dbReference>
<gene>
    <name evidence="3" type="ORF">Aph01nite_50510</name>
</gene>
<dbReference type="InterPro" id="IPR036628">
    <property type="entry name" value="Clp_N_dom_sf"/>
</dbReference>
<protein>
    <recommendedName>
        <fullName evidence="2">Clp R domain-containing protein</fullName>
    </recommendedName>
</protein>
<dbReference type="InterPro" id="IPR004176">
    <property type="entry name" value="Clp_R_N"/>
</dbReference>
<accession>A0A919QD99</accession>
<evidence type="ECO:0000259" key="2">
    <source>
        <dbReference type="PROSITE" id="PS51903"/>
    </source>
</evidence>
<keyword evidence="1" id="KW-0677">Repeat</keyword>
<dbReference type="AlphaFoldDB" id="A0A919QD99"/>